<organism evidence="2 3">
    <name type="scientific">Streptomyces erythrochromogenes</name>
    <dbReference type="NCBI Taxonomy" id="285574"/>
    <lineage>
        <taxon>Bacteria</taxon>
        <taxon>Bacillati</taxon>
        <taxon>Actinomycetota</taxon>
        <taxon>Actinomycetes</taxon>
        <taxon>Kitasatosporales</taxon>
        <taxon>Streptomycetaceae</taxon>
        <taxon>Streptomyces</taxon>
    </lineage>
</organism>
<evidence type="ECO:0000313" key="2">
    <source>
        <dbReference type="EMBL" id="WUN83174.1"/>
    </source>
</evidence>
<evidence type="ECO:0000313" key="3">
    <source>
        <dbReference type="Proteomes" id="UP001432312"/>
    </source>
</evidence>
<protein>
    <submittedName>
        <fullName evidence="2">Uncharacterized protein</fullName>
    </submittedName>
</protein>
<keyword evidence="3" id="KW-1185">Reference proteome</keyword>
<dbReference type="GeneID" id="95501256"/>
<feature type="transmembrane region" description="Helical" evidence="1">
    <location>
        <begin position="13"/>
        <end position="33"/>
    </location>
</feature>
<proteinExistence type="predicted"/>
<accession>A0ABZ1QKF7</accession>
<name>A0ABZ1QKF7_9ACTN</name>
<evidence type="ECO:0000256" key="1">
    <source>
        <dbReference type="SAM" id="Phobius"/>
    </source>
</evidence>
<keyword evidence="1" id="KW-0472">Membrane</keyword>
<gene>
    <name evidence="2" type="ORF">OHA91_34435</name>
</gene>
<dbReference type="EMBL" id="CP108036">
    <property type="protein sequence ID" value="WUN83174.1"/>
    <property type="molecule type" value="Genomic_DNA"/>
</dbReference>
<keyword evidence="1" id="KW-0812">Transmembrane</keyword>
<dbReference type="RefSeq" id="WP_266504220.1">
    <property type="nucleotide sequence ID" value="NZ_CP108036.1"/>
</dbReference>
<sequence>MHDGDGPDGLVEAVSFLAVADPLVFGVALLLAAQEGPSGPSVVRDDQAGAEVGAVRDHCRPRGRCGQARLPPDVGVALVTGAGRADAIIG</sequence>
<reference evidence="2" key="1">
    <citation type="submission" date="2022-10" db="EMBL/GenBank/DDBJ databases">
        <title>The complete genomes of actinobacterial strains from the NBC collection.</title>
        <authorList>
            <person name="Joergensen T.S."/>
            <person name="Alvarez Arevalo M."/>
            <person name="Sterndorff E.B."/>
            <person name="Faurdal D."/>
            <person name="Vuksanovic O."/>
            <person name="Mourched A.-S."/>
            <person name="Charusanti P."/>
            <person name="Shaw S."/>
            <person name="Blin K."/>
            <person name="Weber T."/>
        </authorList>
    </citation>
    <scope>NUCLEOTIDE SEQUENCE</scope>
    <source>
        <strain evidence="2">NBC_00303</strain>
    </source>
</reference>
<keyword evidence="1" id="KW-1133">Transmembrane helix</keyword>
<dbReference type="Proteomes" id="UP001432312">
    <property type="component" value="Chromosome"/>
</dbReference>